<gene>
    <name evidence="7" type="ORF">AZE42_03437</name>
</gene>
<evidence type="ECO:0000256" key="5">
    <source>
        <dbReference type="ARBA" id="ARBA00023136"/>
    </source>
</evidence>
<evidence type="ECO:0000256" key="6">
    <source>
        <dbReference type="SAM" id="Phobius"/>
    </source>
</evidence>
<name>A0A1J8QET2_9AGAM</name>
<evidence type="ECO:0000256" key="1">
    <source>
        <dbReference type="ARBA" id="ARBA00004225"/>
    </source>
</evidence>
<dbReference type="InterPro" id="IPR013946">
    <property type="entry name" value="NCA2-like"/>
</dbReference>
<dbReference type="PANTHER" id="PTHR28234:SF1">
    <property type="entry name" value="NUCLEAR CONTROL OF ATPASE PROTEIN 2"/>
    <property type="match status" value="1"/>
</dbReference>
<evidence type="ECO:0000256" key="4">
    <source>
        <dbReference type="ARBA" id="ARBA00023128"/>
    </source>
</evidence>
<keyword evidence="5 6" id="KW-0472">Membrane</keyword>
<feature type="non-terminal residue" evidence="7">
    <location>
        <position position="1"/>
    </location>
</feature>
<protein>
    <recommendedName>
        <fullName evidence="9">NCA2-domain-containing protein</fullName>
    </recommendedName>
</protein>
<dbReference type="EMBL" id="LVVM01004818">
    <property type="protein sequence ID" value="OJA12105.1"/>
    <property type="molecule type" value="Genomic_DNA"/>
</dbReference>
<keyword evidence="8" id="KW-1185">Reference proteome</keyword>
<keyword evidence="2 6" id="KW-0812">Transmembrane</keyword>
<accession>A0A1J8QET2</accession>
<dbReference type="Pfam" id="PF08637">
    <property type="entry name" value="NCA2"/>
    <property type="match status" value="1"/>
</dbReference>
<dbReference type="STRING" id="180088.A0A1J8QET2"/>
<feature type="transmembrane region" description="Helical" evidence="6">
    <location>
        <begin position="554"/>
        <end position="579"/>
    </location>
</feature>
<comment type="subcellular location">
    <subcellularLocation>
        <location evidence="1">Mitochondrion membrane</location>
        <topology evidence="1">Multi-pass membrane protein</topology>
    </subcellularLocation>
</comment>
<dbReference type="GO" id="GO:0005741">
    <property type="term" value="C:mitochondrial outer membrane"/>
    <property type="evidence" value="ECO:0007669"/>
    <property type="project" value="TreeGrafter"/>
</dbReference>
<reference evidence="7 8" key="1">
    <citation type="submission" date="2016-03" db="EMBL/GenBank/DDBJ databases">
        <title>Comparative genomics of the ectomycorrhizal sister species Rhizopogon vinicolor and Rhizopogon vesiculosus (Basidiomycota: Boletales) reveals a divergence of the mating type B locus.</title>
        <authorList>
            <person name="Mujic A.B."/>
            <person name="Kuo A."/>
            <person name="Tritt A."/>
            <person name="Lipzen A."/>
            <person name="Chen C."/>
            <person name="Johnson J."/>
            <person name="Sharma A."/>
            <person name="Barry K."/>
            <person name="Grigoriev I.V."/>
            <person name="Spatafora J.W."/>
        </authorList>
    </citation>
    <scope>NUCLEOTIDE SEQUENCE [LARGE SCALE GENOMIC DNA]</scope>
    <source>
        <strain evidence="7 8">AM-OR11-056</strain>
    </source>
</reference>
<dbReference type="AlphaFoldDB" id="A0A1J8QET2"/>
<organism evidence="7 8">
    <name type="scientific">Rhizopogon vesiculosus</name>
    <dbReference type="NCBI Taxonomy" id="180088"/>
    <lineage>
        <taxon>Eukaryota</taxon>
        <taxon>Fungi</taxon>
        <taxon>Dikarya</taxon>
        <taxon>Basidiomycota</taxon>
        <taxon>Agaricomycotina</taxon>
        <taxon>Agaricomycetes</taxon>
        <taxon>Agaricomycetidae</taxon>
        <taxon>Boletales</taxon>
        <taxon>Suillineae</taxon>
        <taxon>Rhizopogonaceae</taxon>
        <taxon>Rhizopogon</taxon>
    </lineage>
</organism>
<keyword evidence="3 6" id="KW-1133">Transmembrane helix</keyword>
<evidence type="ECO:0000256" key="3">
    <source>
        <dbReference type="ARBA" id="ARBA00022989"/>
    </source>
</evidence>
<dbReference type="Proteomes" id="UP000183567">
    <property type="component" value="Unassembled WGS sequence"/>
</dbReference>
<sequence length="700" mass="78716">PSPSCRTVRRLPVSTVAHAHYHTNLLVQSKLVLLSGSETHSTAYPMSSNFAVHYIEHLVPLTRLQLPPTQTKLTCDHDALQSTHAVLQGSLSEATVQESINLLRIFAAREGKTGLRSDSEELAFYNAVVRKTIFNMYALALDLYLQESSAAQFDAEWWADIDRSTWSVACYLLQTLPSRLRRVLHLIQSKNIPLQLSTFRPSSIARLYWDAAPLRFNAFTVALFPYLRDQTSPLPSLSPFIAGRNLPPDSLIGLTEKLRGAVIYSVHRVVSLLHFPIRLAREECQLRRKELEKLRDERAEVLGKLLELRPLLANALEADYNVSIAGPSTENQALVAFLSNFAVVTSGDASQKVALPLIEQLVSTFQDHRIMHDAYLKAHDLQRPSRLTLLWPQLFLLPPLTVYCAKYIYASRATLADVMHDILNTMHNFFKGWLFDPIMDVLMTIRAGGEDGVIVRREAVSADFDSLERMTLALAREKLSYNSTQLSALSQQIRQGDLTPVLKIYEEDIKTPMKSVISGTLLRSMFIQIQKAKVDIDQALTGIDRLLKSQELTFAFVGVAPALAVTYVVAGVLGGLLSIRPGRYGGKRGKTSVWLAMRRLERLLLFQPNTSHHRRNSGTAHPDDIPPLTTGLLVLSLAHLREYALTSLPARSRLREGFLEDIEALEDPQLSRSEKLRIIDRMWKSWGKELSWYDLAGSRT</sequence>
<evidence type="ECO:0008006" key="9">
    <source>
        <dbReference type="Google" id="ProtNLM"/>
    </source>
</evidence>
<keyword evidence="4" id="KW-0496">Mitochondrion</keyword>
<evidence type="ECO:0000256" key="2">
    <source>
        <dbReference type="ARBA" id="ARBA00022692"/>
    </source>
</evidence>
<dbReference type="PANTHER" id="PTHR28234">
    <property type="entry name" value="NUCLEAR CONTROL OF ATPASE PROTEIN 2"/>
    <property type="match status" value="1"/>
</dbReference>
<evidence type="ECO:0000313" key="7">
    <source>
        <dbReference type="EMBL" id="OJA12105.1"/>
    </source>
</evidence>
<proteinExistence type="predicted"/>
<dbReference type="OrthoDB" id="413313at2759"/>
<comment type="caution">
    <text evidence="7">The sequence shown here is derived from an EMBL/GenBank/DDBJ whole genome shotgun (WGS) entry which is preliminary data.</text>
</comment>
<evidence type="ECO:0000313" key="8">
    <source>
        <dbReference type="Proteomes" id="UP000183567"/>
    </source>
</evidence>